<sequence length="230" mass="26270">MERIRIMMADDSPEIRSYFSNIISHEADMDLVGTAASGAEAVQMAHELRPDIILMDIQMETRIAGISASKQILREHPAMKVIILTILEDDDLLFQAYCAGVIDYIIKTDSISQILTSIRNAHQNQMILRPKYAEKIIQELKRVREEQSGLLYGLNILTMLSNSEFEVLKCLYQGMNARQISESRYVSQGTVKTQIHSILKKFNMKSVSDVVRHLKEIRFDRIIETMHPGS</sequence>
<evidence type="ECO:0000313" key="2">
    <source>
        <dbReference type="Proteomes" id="UP000192328"/>
    </source>
</evidence>
<dbReference type="Proteomes" id="UP000192328">
    <property type="component" value="Unassembled WGS sequence"/>
</dbReference>
<dbReference type="EMBL" id="FWXZ01000010">
    <property type="protein sequence ID" value="SMC92849.1"/>
    <property type="molecule type" value="Genomic_DNA"/>
</dbReference>
<keyword evidence="2" id="KW-1185">Reference proteome</keyword>
<protein>
    <submittedName>
        <fullName evidence="1">DNA-binding response regulator, NarL/FixJ family, contains REC and HTH domains</fullName>
    </submittedName>
</protein>
<proteinExistence type="predicted"/>
<organism evidence="1 2">
    <name type="scientific">Aristaeella lactis</name>
    <dbReference type="NCBI Taxonomy" id="3046383"/>
    <lineage>
        <taxon>Bacteria</taxon>
        <taxon>Bacillati</taxon>
        <taxon>Bacillota</taxon>
        <taxon>Clostridia</taxon>
        <taxon>Eubacteriales</taxon>
        <taxon>Aristaeellaceae</taxon>
        <taxon>Aristaeella</taxon>
    </lineage>
</organism>
<keyword evidence="1" id="KW-0238">DNA-binding</keyword>
<reference evidence="1" key="1">
    <citation type="submission" date="2017-04" db="EMBL/GenBank/DDBJ databases">
        <authorList>
            <person name="Varghese N."/>
            <person name="Submissions S."/>
        </authorList>
    </citation>
    <scope>NUCLEOTIDE SEQUENCE</scope>
    <source>
        <strain evidence="1">WTE2008</strain>
    </source>
</reference>
<accession>A0AC61PQS1</accession>
<name>A0AC61PQS1_9FIRM</name>
<gene>
    <name evidence="1" type="ORF">SAMN06297397_0051</name>
</gene>
<evidence type="ECO:0000313" key="1">
    <source>
        <dbReference type="EMBL" id="SMC92849.1"/>
    </source>
</evidence>
<comment type="caution">
    <text evidence="1">The sequence shown here is derived from an EMBL/GenBank/DDBJ whole genome shotgun (WGS) entry which is preliminary data.</text>
</comment>